<dbReference type="Proteomes" id="UP000666915">
    <property type="component" value="Unassembled WGS sequence"/>
</dbReference>
<gene>
    <name evidence="5" type="ORF">J4557_39430</name>
</gene>
<evidence type="ECO:0000256" key="2">
    <source>
        <dbReference type="PROSITE-ProRule" id="PRU00335"/>
    </source>
</evidence>
<feature type="region of interest" description="Disordered" evidence="3">
    <location>
        <begin position="1"/>
        <end position="36"/>
    </location>
</feature>
<reference evidence="5 6" key="1">
    <citation type="submission" date="2021-03" db="EMBL/GenBank/DDBJ databases">
        <authorList>
            <person name="Kanchanasin P."/>
            <person name="Saeng-In P."/>
            <person name="Phongsopitanun W."/>
            <person name="Yuki M."/>
            <person name="Kudo T."/>
            <person name="Ohkuma M."/>
            <person name="Tanasupawat S."/>
        </authorList>
    </citation>
    <scope>NUCLEOTIDE SEQUENCE [LARGE SCALE GENOMIC DNA]</scope>
    <source>
        <strain evidence="5 6">L46</strain>
    </source>
</reference>
<sequence>MENAGVSVGGARRPGRDDALPADGTPAEGAPAEGAGAAASFRGRLLAGLADSIRERGYRETTISDIVRHARTSRRTFYEEFPTKDACFVELLQVTNRMLRRRVAEAIDPAAPWETQIRQGVEAYVDMVASEPEITLSWIRELQALGASTARRMQREAVDTLFRLLQDVTGNAGMVRAGAHPITRPFALMLIGGLRELTATLMEDGADVRDITEVAVEATIALFRPVPENRGGAPSARCLDGFPDPRN</sequence>
<evidence type="ECO:0000256" key="1">
    <source>
        <dbReference type="ARBA" id="ARBA00023125"/>
    </source>
</evidence>
<feature type="domain" description="HTH tetR-type" evidence="4">
    <location>
        <begin position="39"/>
        <end position="99"/>
    </location>
</feature>
<keyword evidence="6" id="KW-1185">Reference proteome</keyword>
<evidence type="ECO:0000313" key="6">
    <source>
        <dbReference type="Proteomes" id="UP000666915"/>
    </source>
</evidence>
<dbReference type="InterPro" id="IPR009057">
    <property type="entry name" value="Homeodomain-like_sf"/>
</dbReference>
<keyword evidence="1 2" id="KW-0238">DNA-binding</keyword>
<dbReference type="EMBL" id="JAGEOK010000035">
    <property type="protein sequence ID" value="MBO2443617.1"/>
    <property type="molecule type" value="Genomic_DNA"/>
</dbReference>
<dbReference type="PANTHER" id="PTHR30055">
    <property type="entry name" value="HTH-TYPE TRANSCRIPTIONAL REGULATOR RUTR"/>
    <property type="match status" value="1"/>
</dbReference>
<organism evidence="5 6">
    <name type="scientific">Actinomadura nitritigenes</name>
    <dbReference type="NCBI Taxonomy" id="134602"/>
    <lineage>
        <taxon>Bacteria</taxon>
        <taxon>Bacillati</taxon>
        <taxon>Actinomycetota</taxon>
        <taxon>Actinomycetes</taxon>
        <taxon>Streptosporangiales</taxon>
        <taxon>Thermomonosporaceae</taxon>
        <taxon>Actinomadura</taxon>
    </lineage>
</organism>
<feature type="compositionally biased region" description="Low complexity" evidence="3">
    <location>
        <begin position="21"/>
        <end position="36"/>
    </location>
</feature>
<proteinExistence type="predicted"/>
<dbReference type="RefSeq" id="WP_208271929.1">
    <property type="nucleotide sequence ID" value="NZ_BAAAGM010000048.1"/>
</dbReference>
<evidence type="ECO:0000313" key="5">
    <source>
        <dbReference type="EMBL" id="MBO2443617.1"/>
    </source>
</evidence>
<dbReference type="Pfam" id="PF00440">
    <property type="entry name" value="TetR_N"/>
    <property type="match status" value="1"/>
</dbReference>
<dbReference type="Gene3D" id="1.10.357.10">
    <property type="entry name" value="Tetracycline Repressor, domain 2"/>
    <property type="match status" value="1"/>
</dbReference>
<name>A0ABS3RCN2_9ACTN</name>
<dbReference type="SUPFAM" id="SSF46689">
    <property type="entry name" value="Homeodomain-like"/>
    <property type="match status" value="1"/>
</dbReference>
<evidence type="ECO:0000259" key="4">
    <source>
        <dbReference type="PROSITE" id="PS50977"/>
    </source>
</evidence>
<evidence type="ECO:0000256" key="3">
    <source>
        <dbReference type="SAM" id="MobiDB-lite"/>
    </source>
</evidence>
<dbReference type="PROSITE" id="PS50977">
    <property type="entry name" value="HTH_TETR_2"/>
    <property type="match status" value="1"/>
</dbReference>
<feature type="DNA-binding region" description="H-T-H motif" evidence="2">
    <location>
        <begin position="62"/>
        <end position="81"/>
    </location>
</feature>
<comment type="caution">
    <text evidence="5">The sequence shown here is derived from an EMBL/GenBank/DDBJ whole genome shotgun (WGS) entry which is preliminary data.</text>
</comment>
<dbReference type="PANTHER" id="PTHR30055:SF187">
    <property type="entry name" value="TRANSCRIPTIONAL REGULATORY PROTEIN"/>
    <property type="match status" value="1"/>
</dbReference>
<protein>
    <submittedName>
        <fullName evidence="5">TetR/AcrR family transcriptional regulator</fullName>
    </submittedName>
</protein>
<dbReference type="InterPro" id="IPR001647">
    <property type="entry name" value="HTH_TetR"/>
</dbReference>
<dbReference type="InterPro" id="IPR050109">
    <property type="entry name" value="HTH-type_TetR-like_transc_reg"/>
</dbReference>
<accession>A0ABS3RCN2</accession>